<feature type="domain" description="HTH tetR-type" evidence="6">
    <location>
        <begin position="28"/>
        <end position="88"/>
    </location>
</feature>
<dbReference type="Pfam" id="PF17754">
    <property type="entry name" value="TetR_C_14"/>
    <property type="match status" value="1"/>
</dbReference>
<evidence type="ECO:0000256" key="5">
    <source>
        <dbReference type="SAM" id="MobiDB-lite"/>
    </source>
</evidence>
<evidence type="ECO:0000256" key="3">
    <source>
        <dbReference type="ARBA" id="ARBA00023163"/>
    </source>
</evidence>
<dbReference type="Gene3D" id="1.10.10.60">
    <property type="entry name" value="Homeodomain-like"/>
    <property type="match status" value="1"/>
</dbReference>
<organism evidence="7 8">
    <name type="scientific">Nocardia aobensis</name>
    <dbReference type="NCBI Taxonomy" id="257277"/>
    <lineage>
        <taxon>Bacteria</taxon>
        <taxon>Bacillati</taxon>
        <taxon>Actinomycetota</taxon>
        <taxon>Actinomycetes</taxon>
        <taxon>Mycobacteriales</taxon>
        <taxon>Nocardiaceae</taxon>
        <taxon>Nocardia</taxon>
    </lineage>
</organism>
<keyword evidence="3" id="KW-0804">Transcription</keyword>
<reference evidence="7 8" key="1">
    <citation type="submission" date="2024-10" db="EMBL/GenBank/DDBJ databases">
        <title>The Natural Products Discovery Center: Release of the First 8490 Sequenced Strains for Exploring Actinobacteria Biosynthetic Diversity.</title>
        <authorList>
            <person name="Kalkreuter E."/>
            <person name="Kautsar S.A."/>
            <person name="Yang D."/>
            <person name="Bader C.D."/>
            <person name="Teijaro C.N."/>
            <person name="Fluegel L."/>
            <person name="Davis C.M."/>
            <person name="Simpson J.R."/>
            <person name="Lauterbach L."/>
            <person name="Steele A.D."/>
            <person name="Gui C."/>
            <person name="Meng S."/>
            <person name="Li G."/>
            <person name="Viehrig K."/>
            <person name="Ye F."/>
            <person name="Su P."/>
            <person name="Kiefer A.F."/>
            <person name="Nichols A."/>
            <person name="Cepeda A.J."/>
            <person name="Yan W."/>
            <person name="Fan B."/>
            <person name="Jiang Y."/>
            <person name="Adhikari A."/>
            <person name="Zheng C.-J."/>
            <person name="Schuster L."/>
            <person name="Cowan T.M."/>
            <person name="Smanski M.J."/>
            <person name="Chevrette M.G."/>
            <person name="De Carvalho L.P.S."/>
            <person name="Shen B."/>
        </authorList>
    </citation>
    <scope>NUCLEOTIDE SEQUENCE [LARGE SCALE GENOMIC DNA]</scope>
    <source>
        <strain evidence="7 8">NPDC004119</strain>
    </source>
</reference>
<gene>
    <name evidence="7" type="ORF">ACFYU5_25855</name>
</gene>
<proteinExistence type="predicted"/>
<accession>A0ABW6P9L7</accession>
<evidence type="ECO:0000313" key="7">
    <source>
        <dbReference type="EMBL" id="MFF0499850.1"/>
    </source>
</evidence>
<feature type="DNA-binding region" description="H-T-H motif" evidence="4">
    <location>
        <begin position="51"/>
        <end position="70"/>
    </location>
</feature>
<dbReference type="InterPro" id="IPR009057">
    <property type="entry name" value="Homeodomain-like_sf"/>
</dbReference>
<comment type="caution">
    <text evidence="7">The sequence shown here is derived from an EMBL/GenBank/DDBJ whole genome shotgun (WGS) entry which is preliminary data.</text>
</comment>
<evidence type="ECO:0000256" key="1">
    <source>
        <dbReference type="ARBA" id="ARBA00023015"/>
    </source>
</evidence>
<protein>
    <submittedName>
        <fullName evidence="7">TetR family transcriptional regulator</fullName>
    </submittedName>
</protein>
<keyword evidence="8" id="KW-1185">Reference proteome</keyword>
<evidence type="ECO:0000313" key="8">
    <source>
        <dbReference type="Proteomes" id="UP001601442"/>
    </source>
</evidence>
<dbReference type="PRINTS" id="PR00455">
    <property type="entry name" value="HTHTETR"/>
</dbReference>
<dbReference type="Gene3D" id="1.10.357.10">
    <property type="entry name" value="Tetracycline Repressor, domain 2"/>
    <property type="match status" value="1"/>
</dbReference>
<evidence type="ECO:0000259" key="6">
    <source>
        <dbReference type="PROSITE" id="PS50977"/>
    </source>
</evidence>
<dbReference type="Pfam" id="PF00440">
    <property type="entry name" value="TetR_N"/>
    <property type="match status" value="1"/>
</dbReference>
<dbReference type="PANTHER" id="PTHR30055:SF238">
    <property type="entry name" value="MYCOFACTOCIN BIOSYNTHESIS TRANSCRIPTIONAL REGULATOR MFTR-RELATED"/>
    <property type="match status" value="1"/>
</dbReference>
<evidence type="ECO:0000256" key="2">
    <source>
        <dbReference type="ARBA" id="ARBA00023125"/>
    </source>
</evidence>
<dbReference type="InterPro" id="IPR050109">
    <property type="entry name" value="HTH-type_TetR-like_transc_reg"/>
</dbReference>
<dbReference type="Proteomes" id="UP001601442">
    <property type="component" value="Unassembled WGS sequence"/>
</dbReference>
<name>A0ABW6P9L7_9NOCA</name>
<dbReference type="RefSeq" id="WP_387398670.1">
    <property type="nucleotide sequence ID" value="NZ_JBIAMT010000005.1"/>
</dbReference>
<dbReference type="EMBL" id="JBIAMT010000005">
    <property type="protein sequence ID" value="MFF0499850.1"/>
    <property type="molecule type" value="Genomic_DNA"/>
</dbReference>
<keyword evidence="1" id="KW-0805">Transcription regulation</keyword>
<dbReference type="InterPro" id="IPR041347">
    <property type="entry name" value="MftR_C"/>
</dbReference>
<dbReference type="SUPFAM" id="SSF46689">
    <property type="entry name" value="Homeodomain-like"/>
    <property type="match status" value="1"/>
</dbReference>
<dbReference type="PANTHER" id="PTHR30055">
    <property type="entry name" value="HTH-TYPE TRANSCRIPTIONAL REGULATOR RUTR"/>
    <property type="match status" value="1"/>
</dbReference>
<dbReference type="InterPro" id="IPR001647">
    <property type="entry name" value="HTH_TetR"/>
</dbReference>
<evidence type="ECO:0000256" key="4">
    <source>
        <dbReference type="PROSITE-ProRule" id="PRU00335"/>
    </source>
</evidence>
<keyword evidence="2 4" id="KW-0238">DNA-binding</keyword>
<dbReference type="PROSITE" id="PS50977">
    <property type="entry name" value="HTH_TETR_2"/>
    <property type="match status" value="1"/>
</dbReference>
<feature type="region of interest" description="Disordered" evidence="5">
    <location>
        <begin position="1"/>
        <end position="20"/>
    </location>
</feature>
<sequence>MLPDPSGTVDSEPEGLPGRQTLRTRRRQLIQDDIAHIAIRLFLERGYDTVSVDDIAAAAGMSQRTFFRYFPTKDEVLRRYRRSLREALLRALQGRPEEEGAVAALRAAYEQTSDVAPRSRPRVHALARLLIEASDVWAKDMGETILDDSVPAELSRRAGADPDGMRATVLAAAISSAAIIGWNNWVTSDGTDNPADYVVAAIDILGLDISE</sequence>